<dbReference type="EMBL" id="CP030840">
    <property type="protein sequence ID" value="AXC10415.1"/>
    <property type="molecule type" value="Genomic_DNA"/>
</dbReference>
<dbReference type="RefSeq" id="WP_201759098.1">
    <property type="nucleotide sequence ID" value="NZ_CP030840.1"/>
</dbReference>
<name>A0A2Z5FVM2_9BACT</name>
<reference evidence="1 2" key="1">
    <citation type="journal article" date="2018" name="Front. Microbiol.">
        <title>Hydrolytic Capabilities as a Key to Environmental Success: Chitinolytic and Cellulolytic Acidobacteria From Acidic Sub-arctic Soils and Boreal Peatlands.</title>
        <authorList>
            <person name="Belova S.E."/>
            <person name="Ravin N.V."/>
            <person name="Pankratov T.A."/>
            <person name="Rakitin A.L."/>
            <person name="Ivanova A.A."/>
            <person name="Beletsky A.V."/>
            <person name="Mardanov A.V."/>
            <person name="Sinninghe Damste J.S."/>
            <person name="Dedysh S.N."/>
        </authorList>
    </citation>
    <scope>NUCLEOTIDE SEQUENCE [LARGE SCALE GENOMIC DNA]</scope>
    <source>
        <strain evidence="1 2">SBC82</strain>
    </source>
</reference>
<organism evidence="1 2">
    <name type="scientific">Acidisarcina polymorpha</name>
    <dbReference type="NCBI Taxonomy" id="2211140"/>
    <lineage>
        <taxon>Bacteria</taxon>
        <taxon>Pseudomonadati</taxon>
        <taxon>Acidobacteriota</taxon>
        <taxon>Terriglobia</taxon>
        <taxon>Terriglobales</taxon>
        <taxon>Acidobacteriaceae</taxon>
        <taxon>Acidisarcina</taxon>
    </lineage>
</organism>
<dbReference type="KEGG" id="abas:ACPOL_1064"/>
<protein>
    <submittedName>
        <fullName evidence="1">Uncharacterized protein</fullName>
    </submittedName>
</protein>
<dbReference type="AlphaFoldDB" id="A0A2Z5FVM2"/>
<evidence type="ECO:0000313" key="1">
    <source>
        <dbReference type="EMBL" id="AXC10415.1"/>
    </source>
</evidence>
<proteinExistence type="predicted"/>
<gene>
    <name evidence="1" type="ORF">ACPOL_1064</name>
</gene>
<sequence>MREEDRTFDAMPLAVLLERTLDAFTALDADSIETLVDACRCVVLPASASEWEQAAHSYSTLGHLLGLTAQRLTILRGISTASIEFGAFVGRERR</sequence>
<accession>A0A2Z5FVM2</accession>
<evidence type="ECO:0000313" key="2">
    <source>
        <dbReference type="Proteomes" id="UP000253606"/>
    </source>
</evidence>
<keyword evidence="2" id="KW-1185">Reference proteome</keyword>
<dbReference type="Proteomes" id="UP000253606">
    <property type="component" value="Chromosome"/>
</dbReference>